<dbReference type="InterPro" id="IPR036318">
    <property type="entry name" value="FAD-bd_PCMH-like_sf"/>
</dbReference>
<reference evidence="6 7" key="1">
    <citation type="submission" date="2015-01" db="EMBL/GenBank/DDBJ databases">
        <title>The Genome Sequence of Ochroconis gallopava CBS43764.</title>
        <authorList>
            <consortium name="The Broad Institute Genomics Platform"/>
            <person name="Cuomo C."/>
            <person name="de Hoog S."/>
            <person name="Gorbushina A."/>
            <person name="Stielow B."/>
            <person name="Teixiera M."/>
            <person name="Abouelleil A."/>
            <person name="Chapman S.B."/>
            <person name="Priest M."/>
            <person name="Young S.K."/>
            <person name="Wortman J."/>
            <person name="Nusbaum C."/>
            <person name="Birren B."/>
        </authorList>
    </citation>
    <scope>NUCLEOTIDE SEQUENCE [LARGE SCALE GENOMIC DNA]</scope>
    <source>
        <strain evidence="6 7">CBS 43764</strain>
    </source>
</reference>
<accession>A0A0D2ACI1</accession>
<dbReference type="InParanoid" id="A0A0D2ACI1"/>
<comment type="similarity">
    <text evidence="1">Belongs to the oxygen-dependent FAD-linked oxidoreductase family.</text>
</comment>
<dbReference type="PROSITE" id="PS51387">
    <property type="entry name" value="FAD_PCMH"/>
    <property type="match status" value="1"/>
</dbReference>
<feature type="domain" description="FAD-binding PCMH-type" evidence="5">
    <location>
        <begin position="45"/>
        <end position="216"/>
    </location>
</feature>
<evidence type="ECO:0000313" key="6">
    <source>
        <dbReference type="EMBL" id="KIW04205.1"/>
    </source>
</evidence>
<keyword evidence="2" id="KW-0285">Flavoprotein</keyword>
<dbReference type="GO" id="GO:0071949">
    <property type="term" value="F:FAD binding"/>
    <property type="evidence" value="ECO:0007669"/>
    <property type="project" value="InterPro"/>
</dbReference>
<dbReference type="HOGENOM" id="CLU_018354_10_1_1"/>
<organism evidence="6 7">
    <name type="scientific">Verruconis gallopava</name>
    <dbReference type="NCBI Taxonomy" id="253628"/>
    <lineage>
        <taxon>Eukaryota</taxon>
        <taxon>Fungi</taxon>
        <taxon>Dikarya</taxon>
        <taxon>Ascomycota</taxon>
        <taxon>Pezizomycotina</taxon>
        <taxon>Dothideomycetes</taxon>
        <taxon>Pleosporomycetidae</taxon>
        <taxon>Venturiales</taxon>
        <taxon>Sympoventuriaceae</taxon>
        <taxon>Verruconis</taxon>
    </lineage>
</organism>
<dbReference type="SUPFAM" id="SSF56176">
    <property type="entry name" value="FAD-binding/transporter-associated domain-like"/>
    <property type="match status" value="1"/>
</dbReference>
<keyword evidence="3" id="KW-0274">FAD</keyword>
<protein>
    <recommendedName>
        <fullName evidence="5">FAD-binding PCMH-type domain-containing protein</fullName>
    </recommendedName>
</protein>
<dbReference type="Gene3D" id="3.40.462.20">
    <property type="match status" value="1"/>
</dbReference>
<dbReference type="Pfam" id="PF08031">
    <property type="entry name" value="BBE"/>
    <property type="match status" value="1"/>
</dbReference>
<dbReference type="Pfam" id="PF01565">
    <property type="entry name" value="FAD_binding_4"/>
    <property type="match status" value="1"/>
</dbReference>
<dbReference type="VEuPathDB" id="FungiDB:PV09_04513"/>
<dbReference type="InterPro" id="IPR016166">
    <property type="entry name" value="FAD-bd_PCMH"/>
</dbReference>
<evidence type="ECO:0000256" key="3">
    <source>
        <dbReference type="ARBA" id="ARBA00022827"/>
    </source>
</evidence>
<evidence type="ECO:0000259" key="5">
    <source>
        <dbReference type="PROSITE" id="PS51387"/>
    </source>
</evidence>
<dbReference type="InterPro" id="IPR050416">
    <property type="entry name" value="FAD-linked_Oxidoreductase"/>
</dbReference>
<dbReference type="OrthoDB" id="415825at2759"/>
<keyword evidence="7" id="KW-1185">Reference proteome</keyword>
<dbReference type="RefSeq" id="XP_016214074.1">
    <property type="nucleotide sequence ID" value="XM_016357872.1"/>
</dbReference>
<evidence type="ECO:0000313" key="7">
    <source>
        <dbReference type="Proteomes" id="UP000053259"/>
    </source>
</evidence>
<evidence type="ECO:0000256" key="1">
    <source>
        <dbReference type="ARBA" id="ARBA00005466"/>
    </source>
</evidence>
<dbReference type="GeneID" id="27312486"/>
<keyword evidence="4" id="KW-0560">Oxidoreductase</keyword>
<dbReference type="Gene3D" id="3.30.465.10">
    <property type="match status" value="1"/>
</dbReference>
<dbReference type="STRING" id="253628.A0A0D2ACI1"/>
<dbReference type="PANTHER" id="PTHR42973:SF17">
    <property type="entry name" value="OXIDASE, PUTATIVE (AFU_ORTHOLOGUE AFUA_6G14340)-RELATED"/>
    <property type="match status" value="1"/>
</dbReference>
<dbReference type="Proteomes" id="UP000053259">
    <property type="component" value="Unassembled WGS sequence"/>
</dbReference>
<evidence type="ECO:0000256" key="4">
    <source>
        <dbReference type="ARBA" id="ARBA00023002"/>
    </source>
</evidence>
<gene>
    <name evidence="6" type="ORF">PV09_04513</name>
</gene>
<dbReference type="AlphaFoldDB" id="A0A0D2ACI1"/>
<proteinExistence type="inferred from homology"/>
<evidence type="ECO:0000256" key="2">
    <source>
        <dbReference type="ARBA" id="ARBA00022630"/>
    </source>
</evidence>
<dbReference type="InterPro" id="IPR012951">
    <property type="entry name" value="BBE"/>
</dbReference>
<dbReference type="GO" id="GO:0016491">
    <property type="term" value="F:oxidoreductase activity"/>
    <property type="evidence" value="ECO:0007669"/>
    <property type="project" value="UniProtKB-KW"/>
</dbReference>
<name>A0A0D2ACI1_9PEZI</name>
<dbReference type="EMBL" id="KN847541">
    <property type="protein sequence ID" value="KIW04205.1"/>
    <property type="molecule type" value="Genomic_DNA"/>
</dbReference>
<dbReference type="InterPro" id="IPR006094">
    <property type="entry name" value="Oxid_FAD_bind_N"/>
</dbReference>
<dbReference type="InterPro" id="IPR016169">
    <property type="entry name" value="FAD-bd_PCMH_sub2"/>
</dbReference>
<sequence length="504" mass="55619">MGQSQALSAFKKDLAAALNNDDELFALPDEPFYIKDHVKRYNLDIETTPLAVTYPKTTAQVSSIVKLAKDNNLKVQAKCGGHSYANFCDPNGGIIVDLKHFQKFEIDENTWRCRVGGGTLLGDLTKRMFEPHKRAMAHGTCPTVGIGGHATIGGLGPSSRLWGAALDHVEEVEMVVANGDVIRANENENSDIFWAVKGAGASFGVITEFVVRTEPAPGRLVQYSYSFTTGSWKDMAKTFKAWQTYVSQPDLTRSFASTATITELGLTISVTYFGTDEEFDKINFAKNFPGNQTPKTIVFDDYLGAVGHWAEDVALEIISPLPAHSYTKTLTFNHCNQIPDSVIDRMFKYFEEVSKGTLVWFAIFDLAGGRVNDIPQDATAYAHRDALFYLQSYAVNPFGPVSNKSKQFLQGLNKVIRDGMAEAGENTDLGAYAGYVDLELGAGAQKAYWRTNLPRLESIKLKWDPEDVFHNPQSVRPGGNDVISTPKVVYKKAGFLARLKGCFR</sequence>
<dbReference type="PANTHER" id="PTHR42973">
    <property type="entry name" value="BINDING OXIDOREDUCTASE, PUTATIVE (AFU_ORTHOLOGUE AFUA_1G17690)-RELATED"/>
    <property type="match status" value="1"/>
</dbReference>